<organism evidence="1 2">
    <name type="scientific">Pseudomonas lundensis</name>
    <dbReference type="NCBI Taxonomy" id="86185"/>
    <lineage>
        <taxon>Bacteria</taxon>
        <taxon>Pseudomonadati</taxon>
        <taxon>Pseudomonadota</taxon>
        <taxon>Gammaproteobacteria</taxon>
        <taxon>Pseudomonadales</taxon>
        <taxon>Pseudomonadaceae</taxon>
        <taxon>Pseudomonas</taxon>
    </lineage>
</organism>
<sequence>MHSTAQLLAHFSPVFGPKNTLSKTRFRYVFALKGIPKSWHEP</sequence>
<evidence type="ECO:0000313" key="2">
    <source>
        <dbReference type="Proteomes" id="UP000219564"/>
    </source>
</evidence>
<evidence type="ECO:0000313" key="1">
    <source>
        <dbReference type="EMBL" id="SOB50978.1"/>
    </source>
</evidence>
<protein>
    <submittedName>
        <fullName evidence="1">Uncharacterized protein</fullName>
    </submittedName>
</protein>
<reference evidence="1 2" key="1">
    <citation type="submission" date="2017-08" db="EMBL/GenBank/DDBJ databases">
        <authorList>
            <person name="Chaillou S."/>
        </authorList>
    </citation>
    <scope>NUCLEOTIDE SEQUENCE [LARGE SCALE GENOMIC DNA]</scope>
    <source>
        <strain evidence="1 2">MFPA15A1205</strain>
    </source>
</reference>
<dbReference type="AlphaFoldDB" id="A0AAX2H3W0"/>
<accession>A0AAX2H3W0</accession>
<dbReference type="Proteomes" id="UP000219564">
    <property type="component" value="Unassembled WGS sequence"/>
</dbReference>
<name>A0AAX2H3W0_9PSED</name>
<comment type="caution">
    <text evidence="1">The sequence shown here is derived from an EMBL/GenBank/DDBJ whole genome shotgun (WGS) entry which is preliminary data.</text>
</comment>
<gene>
    <name evidence="1" type="ORF">PLUA15_190005</name>
</gene>
<proteinExistence type="predicted"/>
<dbReference type="EMBL" id="OBKZ01000011">
    <property type="protein sequence ID" value="SOB50978.1"/>
    <property type="molecule type" value="Genomic_DNA"/>
</dbReference>